<gene>
    <name evidence="8" type="ORF">SAMN06265338_10190</name>
</gene>
<dbReference type="InterPro" id="IPR002502">
    <property type="entry name" value="Amidase_domain"/>
</dbReference>
<accession>A0A212PX16</accession>
<dbReference type="PANTHER" id="PTHR30417">
    <property type="entry name" value="N-ACETYLMURAMOYL-L-ALANINE AMIDASE AMID"/>
    <property type="match status" value="1"/>
</dbReference>
<evidence type="ECO:0000256" key="1">
    <source>
        <dbReference type="ARBA" id="ARBA00001561"/>
    </source>
</evidence>
<evidence type="ECO:0000256" key="5">
    <source>
        <dbReference type="ARBA" id="ARBA00023316"/>
    </source>
</evidence>
<feature type="domain" description="N-acetylmuramoyl-L-alanine amidase" evidence="7">
    <location>
        <begin position="16"/>
        <end position="162"/>
    </location>
</feature>
<evidence type="ECO:0000313" key="9">
    <source>
        <dbReference type="Proteomes" id="UP000198418"/>
    </source>
</evidence>
<reference evidence="9" key="1">
    <citation type="submission" date="2017-06" db="EMBL/GenBank/DDBJ databases">
        <authorList>
            <person name="Varghese N."/>
            <person name="Submissions S."/>
        </authorList>
    </citation>
    <scope>NUCLEOTIDE SEQUENCE [LARGE SCALE GENOMIC DNA]</scope>
    <source>
        <strain evidence="9">DSM 137</strain>
    </source>
</reference>
<dbReference type="GO" id="GO:0071555">
    <property type="term" value="P:cell wall organization"/>
    <property type="evidence" value="ECO:0007669"/>
    <property type="project" value="UniProtKB-KW"/>
</dbReference>
<dbReference type="Gene3D" id="1.10.101.10">
    <property type="entry name" value="PGBD-like superfamily/PGBD"/>
    <property type="match status" value="1"/>
</dbReference>
<evidence type="ECO:0000313" key="8">
    <source>
        <dbReference type="EMBL" id="SNB51502.1"/>
    </source>
</evidence>
<dbReference type="GO" id="GO:0008745">
    <property type="term" value="F:N-acetylmuramoyl-L-alanine amidase activity"/>
    <property type="evidence" value="ECO:0007669"/>
    <property type="project" value="UniProtKB-EC"/>
</dbReference>
<dbReference type="AlphaFoldDB" id="A0A212PX16"/>
<dbReference type="GO" id="GO:0009254">
    <property type="term" value="P:peptidoglycan turnover"/>
    <property type="evidence" value="ECO:0007669"/>
    <property type="project" value="TreeGrafter"/>
</dbReference>
<dbReference type="InterPro" id="IPR002477">
    <property type="entry name" value="Peptidoglycan-bd-like"/>
</dbReference>
<dbReference type="Pfam" id="PF01471">
    <property type="entry name" value="PG_binding_1"/>
    <property type="match status" value="1"/>
</dbReference>
<dbReference type="RefSeq" id="WP_088518608.1">
    <property type="nucleotide sequence ID" value="NZ_FYDG01000001.1"/>
</dbReference>
<dbReference type="InterPro" id="IPR036366">
    <property type="entry name" value="PGBDSf"/>
</dbReference>
<proteinExistence type="inferred from homology"/>
<evidence type="ECO:0000256" key="2">
    <source>
        <dbReference type="ARBA" id="ARBA00007553"/>
    </source>
</evidence>
<feature type="region of interest" description="Disordered" evidence="6">
    <location>
        <begin position="1"/>
        <end position="20"/>
    </location>
</feature>
<dbReference type="InterPro" id="IPR036505">
    <property type="entry name" value="Amidase/PGRP_sf"/>
</dbReference>
<protein>
    <recommendedName>
        <fullName evidence="3">N-acetylmuramoyl-L-alanine amidase</fullName>
        <ecNumber evidence="3">3.5.1.28</ecNumber>
    </recommendedName>
</protein>
<evidence type="ECO:0000256" key="3">
    <source>
        <dbReference type="ARBA" id="ARBA00011901"/>
    </source>
</evidence>
<dbReference type="InterPro" id="IPR051206">
    <property type="entry name" value="NAMLAA_amidase_2"/>
</dbReference>
<dbReference type="PANTHER" id="PTHR30417:SF1">
    <property type="entry name" value="N-ACETYLMURAMOYL-L-ALANINE AMIDASE AMID"/>
    <property type="match status" value="1"/>
</dbReference>
<dbReference type="OrthoDB" id="9794842at2"/>
<dbReference type="GO" id="GO:0019867">
    <property type="term" value="C:outer membrane"/>
    <property type="evidence" value="ECO:0007669"/>
    <property type="project" value="TreeGrafter"/>
</dbReference>
<evidence type="ECO:0000259" key="7">
    <source>
        <dbReference type="SMART" id="SM00644"/>
    </source>
</evidence>
<evidence type="ECO:0000256" key="6">
    <source>
        <dbReference type="SAM" id="MobiDB-lite"/>
    </source>
</evidence>
<dbReference type="Gene3D" id="3.40.80.10">
    <property type="entry name" value="Peptidoglycan recognition protein-like"/>
    <property type="match status" value="1"/>
</dbReference>
<dbReference type="SMART" id="SM00644">
    <property type="entry name" value="Ami_2"/>
    <property type="match status" value="1"/>
</dbReference>
<dbReference type="Pfam" id="PF01510">
    <property type="entry name" value="Amidase_2"/>
    <property type="match status" value="1"/>
</dbReference>
<keyword evidence="5" id="KW-0961">Cell wall biogenesis/degradation</keyword>
<dbReference type="EC" id="3.5.1.28" evidence="3"/>
<dbReference type="InterPro" id="IPR036365">
    <property type="entry name" value="PGBD-like_sf"/>
</dbReference>
<evidence type="ECO:0000256" key="4">
    <source>
        <dbReference type="ARBA" id="ARBA00022801"/>
    </source>
</evidence>
<dbReference type="SUPFAM" id="SSF47090">
    <property type="entry name" value="PGBD-like"/>
    <property type="match status" value="1"/>
</dbReference>
<dbReference type="Proteomes" id="UP000198418">
    <property type="component" value="Unassembled WGS sequence"/>
</dbReference>
<comment type="similarity">
    <text evidence="2">Belongs to the N-acetylmuramoyl-L-alanine amidase 2 family.</text>
</comment>
<dbReference type="GO" id="GO:0009253">
    <property type="term" value="P:peptidoglycan catabolic process"/>
    <property type="evidence" value="ECO:0007669"/>
    <property type="project" value="InterPro"/>
</dbReference>
<comment type="catalytic activity">
    <reaction evidence="1">
        <text>Hydrolyzes the link between N-acetylmuramoyl residues and L-amino acid residues in certain cell-wall glycopeptides.</text>
        <dbReference type="EC" id="3.5.1.28"/>
    </reaction>
</comment>
<keyword evidence="9" id="KW-1185">Reference proteome</keyword>
<dbReference type="CDD" id="cd06583">
    <property type="entry name" value="PGRP"/>
    <property type="match status" value="1"/>
</dbReference>
<keyword evidence="4" id="KW-0378">Hydrolase</keyword>
<name>A0A212PX16_RHOAC</name>
<sequence length="285" mass="30406">MTPHPDSPLAEKFHPSPNHGARLVGPTDTLILHYTGMPTAEAALELLATERGGVSCHYFVWEDGRIWRLVAEDRRAWHAGKSFWAGETDLNSRSIGIEIVHPGHPNLSAPPYATFGGCAPFPERQIAAVAALCQEICQRRHIAPQRVLAHSDIAPARKVDPGETFPWARLAESGVGLWVEPAAIRPGPCLEPGALGPPAAALQQMLAAYGYGVDITGVYDEATRNVVAAFQRHFRPALVDGRADASTVETLQAVLRARDSLQTSAAPGASQVAIRSASAARSSGP</sequence>
<dbReference type="EMBL" id="FYDG01000001">
    <property type="protein sequence ID" value="SNB51502.1"/>
    <property type="molecule type" value="Genomic_DNA"/>
</dbReference>
<dbReference type="SUPFAM" id="SSF55846">
    <property type="entry name" value="N-acetylmuramoyl-L-alanine amidase-like"/>
    <property type="match status" value="1"/>
</dbReference>
<organism evidence="8 9">
    <name type="scientific">Rhodoblastus acidophilus</name>
    <name type="common">Rhodopseudomonas acidophila</name>
    <dbReference type="NCBI Taxonomy" id="1074"/>
    <lineage>
        <taxon>Bacteria</taxon>
        <taxon>Pseudomonadati</taxon>
        <taxon>Pseudomonadota</taxon>
        <taxon>Alphaproteobacteria</taxon>
        <taxon>Hyphomicrobiales</taxon>
        <taxon>Rhodoblastaceae</taxon>
        <taxon>Rhodoblastus</taxon>
    </lineage>
</organism>